<evidence type="ECO:0000256" key="3">
    <source>
        <dbReference type="ARBA" id="ARBA00022729"/>
    </source>
</evidence>
<dbReference type="InterPro" id="IPR010259">
    <property type="entry name" value="S8pro/Inhibitor_I9"/>
</dbReference>
<dbReference type="PROSITE" id="PS00138">
    <property type="entry name" value="SUBTILASE_SER"/>
    <property type="match status" value="1"/>
</dbReference>
<keyword evidence="3" id="KW-0732">Signal</keyword>
<dbReference type="Pfam" id="PF00082">
    <property type="entry name" value="Peptidase_S8"/>
    <property type="match status" value="1"/>
</dbReference>
<dbReference type="InterPro" id="IPR003137">
    <property type="entry name" value="PA_domain"/>
</dbReference>
<dbReference type="InterPro" id="IPR036852">
    <property type="entry name" value="Peptidase_S8/S53_dom_sf"/>
</dbReference>
<feature type="domain" description="Inhibitor I9" evidence="10">
    <location>
        <begin position="13"/>
        <end position="83"/>
    </location>
</feature>
<evidence type="ECO:0000259" key="11">
    <source>
        <dbReference type="Pfam" id="PF17766"/>
    </source>
</evidence>
<dbReference type="Gene3D" id="2.60.40.2310">
    <property type="match status" value="1"/>
</dbReference>
<dbReference type="SUPFAM" id="SSF52743">
    <property type="entry name" value="Subtilisin-like"/>
    <property type="match status" value="1"/>
</dbReference>
<dbReference type="PANTHER" id="PTHR10795">
    <property type="entry name" value="PROPROTEIN CONVERTASE SUBTILISIN/KEXIN"/>
    <property type="match status" value="1"/>
</dbReference>
<dbReference type="AlphaFoldDB" id="A0A835PUG9"/>
<reference evidence="12 13" key="1">
    <citation type="journal article" date="2020" name="Nat. Food">
        <title>A phased Vanilla planifolia genome enables genetic improvement of flavour and production.</title>
        <authorList>
            <person name="Hasing T."/>
            <person name="Tang H."/>
            <person name="Brym M."/>
            <person name="Khazi F."/>
            <person name="Huang T."/>
            <person name="Chambers A.H."/>
        </authorList>
    </citation>
    <scope>NUCLEOTIDE SEQUENCE [LARGE SCALE GENOMIC DNA]</scope>
    <source>
        <tissue evidence="12">Leaf</tissue>
    </source>
</reference>
<keyword evidence="2" id="KW-0645">Protease</keyword>
<evidence type="ECO:0000313" key="13">
    <source>
        <dbReference type="Proteomes" id="UP000639772"/>
    </source>
</evidence>
<dbReference type="GO" id="GO:0004252">
    <property type="term" value="F:serine-type endopeptidase activity"/>
    <property type="evidence" value="ECO:0007669"/>
    <property type="project" value="InterPro"/>
</dbReference>
<evidence type="ECO:0000256" key="6">
    <source>
        <dbReference type="ARBA" id="ARBA00023180"/>
    </source>
</evidence>
<evidence type="ECO:0000256" key="1">
    <source>
        <dbReference type="ARBA" id="ARBA00011073"/>
    </source>
</evidence>
<dbReference type="InterPro" id="IPR045051">
    <property type="entry name" value="SBT"/>
</dbReference>
<evidence type="ECO:0000259" key="10">
    <source>
        <dbReference type="Pfam" id="PF05922"/>
    </source>
</evidence>
<feature type="domain" description="Subtilisin-like protease fibronectin type-III" evidence="11">
    <location>
        <begin position="563"/>
        <end position="658"/>
    </location>
</feature>
<keyword evidence="5" id="KW-0720">Serine protease</keyword>
<protein>
    <submittedName>
        <fullName evidence="12">Uncharacterized protein</fullName>
    </submittedName>
</protein>
<feature type="domain" description="PA" evidence="9">
    <location>
        <begin position="280"/>
        <end position="367"/>
    </location>
</feature>
<dbReference type="InterPro" id="IPR015500">
    <property type="entry name" value="Peptidase_S8_subtilisin-rel"/>
</dbReference>
<name>A0A835PUG9_VANPL</name>
<dbReference type="GO" id="GO:0006508">
    <property type="term" value="P:proteolysis"/>
    <property type="evidence" value="ECO:0007669"/>
    <property type="project" value="UniProtKB-KW"/>
</dbReference>
<sequence>MSRSGLRLPDLESYIVYLGGYSNQAERLLTQPNELVRKTHVELLESHLKSKENAKDAIFYSYTRHINGFAAILDEEVALAISSMGPSVCSMILLTRRGKLIGTRSFFKGFESYFGNLSSDLRTPRDTYGHGTHTLSIAGGSPVPGANVLGFGNGTAKGGSPRARVAAYKVFWPYKDYGSFGFDADILAAFDAAIYDGVDVLSVSLSSYSTNYFDCGIPIGAFHAILNGISVVASAGNSGPDLGTVKNVAPWLLTVGASTIDRDFPAYVIFGKHKLKGKACRMHPAANASYEDANVCLMGSLDATKVRGKIVVCVRGWNHATDKSAAVKLVGGKGMVLVNNFINGNNIVAKLHVLPATHISDSDALKLFSYLNSTKSPMGTISYPITMLGTKPAPSMAPFSSQGPNTITPEILKPDIIAPGVNIIAAYTMATSPTHNEFDKRRLPSTSSRGTSMSCPHIAGIVSLLKALHPEWSPSAIKSAIMTTANLLDNMAEPIKNPFIVNVSPFSYGSGHVWPSQAMDPGLVYDLNAIDYLSFLCSLGFNSSQISTFEPYECTSNLTSLMDLNYPSITVPSLKEPVTVIRRLKNVGSPGTYVAHVRNPVGVTVTIHPKTITFERVGEEKGFEIKLMPNGGSEQNDYVFGSLEWSDGKHIVRSPITVKFKGH</sequence>
<dbReference type="InterPro" id="IPR023828">
    <property type="entry name" value="Peptidase_S8_Ser-AS"/>
</dbReference>
<dbReference type="InterPro" id="IPR046450">
    <property type="entry name" value="PA_dom_sf"/>
</dbReference>
<comment type="similarity">
    <text evidence="1 7">Belongs to the peptidase S8 family.</text>
</comment>
<evidence type="ECO:0000256" key="2">
    <source>
        <dbReference type="ARBA" id="ARBA00022670"/>
    </source>
</evidence>
<dbReference type="InterPro" id="IPR041469">
    <property type="entry name" value="Subtilisin-like_FN3"/>
</dbReference>
<dbReference type="OrthoDB" id="206201at2759"/>
<dbReference type="PROSITE" id="PS51892">
    <property type="entry name" value="SUBTILASE"/>
    <property type="match status" value="1"/>
</dbReference>
<dbReference type="InterPro" id="IPR037045">
    <property type="entry name" value="S8pro/Inhibitor_I9_sf"/>
</dbReference>
<evidence type="ECO:0000256" key="4">
    <source>
        <dbReference type="ARBA" id="ARBA00022801"/>
    </source>
</evidence>
<dbReference type="SUPFAM" id="SSF52025">
    <property type="entry name" value="PA domain"/>
    <property type="match status" value="1"/>
</dbReference>
<dbReference type="Pfam" id="PF17766">
    <property type="entry name" value="fn3_6"/>
    <property type="match status" value="1"/>
</dbReference>
<dbReference type="Pfam" id="PF05922">
    <property type="entry name" value="Inhibitor_I9"/>
    <property type="match status" value="1"/>
</dbReference>
<evidence type="ECO:0000256" key="5">
    <source>
        <dbReference type="ARBA" id="ARBA00022825"/>
    </source>
</evidence>
<dbReference type="Gene3D" id="3.40.50.200">
    <property type="entry name" value="Peptidase S8/S53 domain"/>
    <property type="match status" value="1"/>
</dbReference>
<keyword evidence="6" id="KW-0325">Glycoprotein</keyword>
<dbReference type="InterPro" id="IPR000209">
    <property type="entry name" value="Peptidase_S8/S53_dom"/>
</dbReference>
<gene>
    <name evidence="12" type="ORF">HPP92_021978</name>
</gene>
<dbReference type="FunFam" id="2.60.40.2310:FF:000001">
    <property type="entry name" value="Subtilisin-like protease SBT1.5"/>
    <property type="match status" value="1"/>
</dbReference>
<dbReference type="EMBL" id="JADCNM010000012">
    <property type="protein sequence ID" value="KAG0458850.1"/>
    <property type="molecule type" value="Genomic_DNA"/>
</dbReference>
<dbReference type="CDD" id="cd02120">
    <property type="entry name" value="PA_subtilisin_like"/>
    <property type="match status" value="1"/>
</dbReference>
<organism evidence="12 13">
    <name type="scientific">Vanilla planifolia</name>
    <name type="common">Vanilla</name>
    <dbReference type="NCBI Taxonomy" id="51239"/>
    <lineage>
        <taxon>Eukaryota</taxon>
        <taxon>Viridiplantae</taxon>
        <taxon>Streptophyta</taxon>
        <taxon>Embryophyta</taxon>
        <taxon>Tracheophyta</taxon>
        <taxon>Spermatophyta</taxon>
        <taxon>Magnoliopsida</taxon>
        <taxon>Liliopsida</taxon>
        <taxon>Asparagales</taxon>
        <taxon>Orchidaceae</taxon>
        <taxon>Vanilloideae</taxon>
        <taxon>Vanilleae</taxon>
        <taxon>Vanilla</taxon>
    </lineage>
</organism>
<accession>A0A835PUG9</accession>
<evidence type="ECO:0000259" key="9">
    <source>
        <dbReference type="Pfam" id="PF02225"/>
    </source>
</evidence>
<evidence type="ECO:0000256" key="7">
    <source>
        <dbReference type="PROSITE-ProRule" id="PRU01240"/>
    </source>
</evidence>
<feature type="domain" description="Peptidase S8/S53" evidence="8">
    <location>
        <begin position="123"/>
        <end position="488"/>
    </location>
</feature>
<dbReference type="Gene3D" id="3.30.70.80">
    <property type="entry name" value="Peptidase S8 propeptide/proteinase inhibitor I9"/>
    <property type="match status" value="1"/>
</dbReference>
<dbReference type="Proteomes" id="UP000639772">
    <property type="component" value="Chromosome 12"/>
</dbReference>
<evidence type="ECO:0000313" key="12">
    <source>
        <dbReference type="EMBL" id="KAG0458850.1"/>
    </source>
</evidence>
<comment type="caution">
    <text evidence="12">The sequence shown here is derived from an EMBL/GenBank/DDBJ whole genome shotgun (WGS) entry which is preliminary data.</text>
</comment>
<dbReference type="PRINTS" id="PR00723">
    <property type="entry name" value="SUBTILISIN"/>
</dbReference>
<comment type="caution">
    <text evidence="7">Lacks conserved residue(s) required for the propagation of feature annotation.</text>
</comment>
<dbReference type="Gene3D" id="3.50.30.30">
    <property type="match status" value="1"/>
</dbReference>
<proteinExistence type="inferred from homology"/>
<evidence type="ECO:0000259" key="8">
    <source>
        <dbReference type="Pfam" id="PF00082"/>
    </source>
</evidence>
<keyword evidence="4" id="KW-0378">Hydrolase</keyword>
<dbReference type="Pfam" id="PF02225">
    <property type="entry name" value="PA"/>
    <property type="match status" value="1"/>
</dbReference>